<comment type="similarity">
    <text evidence="3">Belongs to the histone H2A family.</text>
</comment>
<keyword evidence="5" id="KW-0539">Nucleus</keyword>
<dbReference type="SUPFAM" id="SSF47113">
    <property type="entry name" value="Histone-fold"/>
    <property type="match status" value="1"/>
</dbReference>
<proteinExistence type="inferred from homology"/>
<dbReference type="EMBL" id="APAU02000422">
    <property type="protein sequence ID" value="EUB53991.1"/>
    <property type="molecule type" value="Genomic_DNA"/>
</dbReference>
<dbReference type="GO" id="GO:0046982">
    <property type="term" value="F:protein heterodimerization activity"/>
    <property type="evidence" value="ECO:0007669"/>
    <property type="project" value="InterPro"/>
</dbReference>
<dbReference type="AlphaFoldDB" id="W6U0N3"/>
<evidence type="ECO:0000256" key="4">
    <source>
        <dbReference type="ARBA" id="ARBA00022454"/>
    </source>
</evidence>
<evidence type="ECO:0000256" key="2">
    <source>
        <dbReference type="ARBA" id="ARBA00004286"/>
    </source>
</evidence>
<dbReference type="InterPro" id="IPR002119">
    <property type="entry name" value="Histone_H2A"/>
</dbReference>
<keyword evidence="7" id="KW-1185">Reference proteome</keyword>
<dbReference type="GO" id="GO:0003677">
    <property type="term" value="F:DNA binding"/>
    <property type="evidence" value="ECO:0007669"/>
    <property type="project" value="InterPro"/>
</dbReference>
<name>W6U0N3_ECHGR</name>
<dbReference type="GO" id="GO:0030527">
    <property type="term" value="F:structural constituent of chromatin"/>
    <property type="evidence" value="ECO:0007669"/>
    <property type="project" value="InterPro"/>
</dbReference>
<gene>
    <name evidence="6" type="ORF">EGR_11152</name>
</gene>
<evidence type="ECO:0000313" key="7">
    <source>
        <dbReference type="Proteomes" id="UP000019149"/>
    </source>
</evidence>
<dbReference type="GO" id="GO:0000786">
    <property type="term" value="C:nucleosome"/>
    <property type="evidence" value="ECO:0007669"/>
    <property type="project" value="InterPro"/>
</dbReference>
<dbReference type="SMART" id="SM00414">
    <property type="entry name" value="H2A"/>
    <property type="match status" value="1"/>
</dbReference>
<evidence type="ECO:0000256" key="3">
    <source>
        <dbReference type="ARBA" id="ARBA00010691"/>
    </source>
</evidence>
<evidence type="ECO:0000256" key="1">
    <source>
        <dbReference type="ARBA" id="ARBA00004123"/>
    </source>
</evidence>
<dbReference type="PANTHER" id="PTHR23430">
    <property type="entry name" value="HISTONE H2A"/>
    <property type="match status" value="1"/>
</dbReference>
<comment type="subcellular location">
    <subcellularLocation>
        <location evidence="2">Chromosome</location>
    </subcellularLocation>
    <subcellularLocation>
        <location evidence="1">Nucleus</location>
    </subcellularLocation>
</comment>
<dbReference type="CTD" id="36346865"/>
<organism evidence="6 7">
    <name type="scientific">Echinococcus granulosus</name>
    <name type="common">Hydatid tapeworm</name>
    <dbReference type="NCBI Taxonomy" id="6210"/>
    <lineage>
        <taxon>Eukaryota</taxon>
        <taxon>Metazoa</taxon>
        <taxon>Spiralia</taxon>
        <taxon>Lophotrochozoa</taxon>
        <taxon>Platyhelminthes</taxon>
        <taxon>Cestoda</taxon>
        <taxon>Eucestoda</taxon>
        <taxon>Cyclophyllidea</taxon>
        <taxon>Taeniidae</taxon>
        <taxon>Echinococcus</taxon>
        <taxon>Echinococcus granulosus group</taxon>
    </lineage>
</organism>
<dbReference type="GeneID" id="36346865"/>
<dbReference type="InterPro" id="IPR032458">
    <property type="entry name" value="Histone_H2A_CS"/>
</dbReference>
<dbReference type="GO" id="GO:0005634">
    <property type="term" value="C:nucleus"/>
    <property type="evidence" value="ECO:0007669"/>
    <property type="project" value="UniProtKB-SubCell"/>
</dbReference>
<dbReference type="RefSeq" id="XP_024345187.1">
    <property type="nucleotide sequence ID" value="XM_024500399.1"/>
</dbReference>
<sequence>MSGRGKGGKSRAKAKTRSARAGLQFPVGRVHRLLRRGNYAERVGGCWSTDALAALLDFNSHLVSSGRVVLLDTVADAIPVLLTTGYRLFAIAAYAISAAHSSLLQALEQMEGKALLKGPNWYLFHWTLAPVKKAMRDMRSGKGAVWELAMWNKCINLKEAVTCNTAVVQTTIVTGRDERDAEVAAAVRGIRHLIG</sequence>
<protein>
    <submittedName>
        <fullName evidence="6">Histone H2A</fullName>
    </submittedName>
</protein>
<comment type="caution">
    <text evidence="6">The sequence shown here is derived from an EMBL/GenBank/DDBJ whole genome shotgun (WGS) entry which is preliminary data.</text>
</comment>
<dbReference type="STRING" id="6210.W6U0N3"/>
<evidence type="ECO:0000313" key="6">
    <source>
        <dbReference type="EMBL" id="EUB53991.1"/>
    </source>
</evidence>
<dbReference type="InterPro" id="IPR009072">
    <property type="entry name" value="Histone-fold"/>
</dbReference>
<evidence type="ECO:0000256" key="5">
    <source>
        <dbReference type="ARBA" id="ARBA00023242"/>
    </source>
</evidence>
<dbReference type="Gene3D" id="1.10.20.10">
    <property type="entry name" value="Histone, subunit A"/>
    <property type="match status" value="1"/>
</dbReference>
<reference evidence="6 7" key="1">
    <citation type="journal article" date="2013" name="Nat. Genet.">
        <title>The genome of the hydatid tapeworm Echinococcus granulosus.</title>
        <authorList>
            <person name="Zheng H."/>
            <person name="Zhang W."/>
            <person name="Zhang L."/>
            <person name="Zhang Z."/>
            <person name="Li J."/>
            <person name="Lu G."/>
            <person name="Zhu Y."/>
            <person name="Wang Y."/>
            <person name="Huang Y."/>
            <person name="Liu J."/>
            <person name="Kang H."/>
            <person name="Chen J."/>
            <person name="Wang L."/>
            <person name="Chen A."/>
            <person name="Yu S."/>
            <person name="Gao Z."/>
            <person name="Jin L."/>
            <person name="Gu W."/>
            <person name="Wang Z."/>
            <person name="Zhao L."/>
            <person name="Shi B."/>
            <person name="Wen H."/>
            <person name="Lin R."/>
            <person name="Jones M.K."/>
            <person name="Brejova B."/>
            <person name="Vinar T."/>
            <person name="Zhao G."/>
            <person name="McManus D.P."/>
            <person name="Chen Z."/>
            <person name="Zhou Y."/>
            <person name="Wang S."/>
        </authorList>
    </citation>
    <scope>NUCLEOTIDE SEQUENCE [LARGE SCALE GENOMIC DNA]</scope>
</reference>
<accession>W6U0N3</accession>
<dbReference type="KEGG" id="egl:EGR_11152"/>
<dbReference type="Proteomes" id="UP000019149">
    <property type="component" value="Unassembled WGS sequence"/>
</dbReference>
<dbReference type="PROSITE" id="PS00046">
    <property type="entry name" value="HISTONE_H2A"/>
    <property type="match status" value="1"/>
</dbReference>
<keyword evidence="4" id="KW-0158">Chromosome</keyword>